<evidence type="ECO:0000256" key="1">
    <source>
        <dbReference type="ARBA" id="ARBA00009670"/>
    </source>
</evidence>
<evidence type="ECO:0000259" key="2">
    <source>
        <dbReference type="Pfam" id="PF03109"/>
    </source>
</evidence>
<dbReference type="Proteomes" id="UP000268162">
    <property type="component" value="Unassembled WGS sequence"/>
</dbReference>
<feature type="domain" description="ABC1 atypical kinase-like" evidence="2">
    <location>
        <begin position="92"/>
        <end position="345"/>
    </location>
</feature>
<dbReference type="Pfam" id="PF03109">
    <property type="entry name" value="ABC1"/>
    <property type="match status" value="1"/>
</dbReference>
<dbReference type="Gene3D" id="1.10.510.10">
    <property type="entry name" value="Transferase(Phosphotransferase) domain 1"/>
    <property type="match status" value="1"/>
</dbReference>
<dbReference type="InterPro" id="IPR004147">
    <property type="entry name" value="ABC1_dom"/>
</dbReference>
<proteinExistence type="inferred from homology"/>
<dbReference type="InterPro" id="IPR051130">
    <property type="entry name" value="Mito_struct-func_regulator"/>
</dbReference>
<dbReference type="GO" id="GO:0055088">
    <property type="term" value="P:lipid homeostasis"/>
    <property type="evidence" value="ECO:0007669"/>
    <property type="project" value="TreeGrafter"/>
</dbReference>
<dbReference type="GO" id="GO:0007005">
    <property type="term" value="P:mitochondrion organization"/>
    <property type="evidence" value="ECO:0007669"/>
    <property type="project" value="TreeGrafter"/>
</dbReference>
<name>A0A4Q0A010_9FUNG</name>
<organism evidence="3 4">
    <name type="scientific">Dimargaris cristalligena</name>
    <dbReference type="NCBI Taxonomy" id="215637"/>
    <lineage>
        <taxon>Eukaryota</taxon>
        <taxon>Fungi</taxon>
        <taxon>Fungi incertae sedis</taxon>
        <taxon>Zoopagomycota</taxon>
        <taxon>Kickxellomycotina</taxon>
        <taxon>Dimargaritomycetes</taxon>
        <taxon>Dimargaritales</taxon>
        <taxon>Dimargaritaceae</taxon>
        <taxon>Dimargaris</taxon>
    </lineage>
</organism>
<accession>A0A4Q0A010</accession>
<feature type="non-terminal residue" evidence="3">
    <location>
        <position position="478"/>
    </location>
</feature>
<dbReference type="CDD" id="cd13969">
    <property type="entry name" value="ADCK1-like"/>
    <property type="match status" value="1"/>
</dbReference>
<dbReference type="InterPro" id="IPR011009">
    <property type="entry name" value="Kinase-like_dom_sf"/>
</dbReference>
<gene>
    <name evidence="3" type="ORF">BJ085DRAFT_6572</name>
</gene>
<sequence length="478" mass="55529">LLYYQYEPFRYFVKASARCYRAGIAGLITAIDYKWALRHLYETQKSEVHQRSALRVLRCLMKSGGIYIKLGQHLSAMTYILPKEWTETMRPLQDQCPESPLEDLDQLMIDDLGQSLEQLFTEFDPRPLGVASLAQVHRAVLRENGQEVAVKVQHPYLDEFSKIDLRTVSLIIGLAEDLFPEFQFGWLRDEMNVSLPQELDFVREKNNAQRVERNFADVARCPLAIPHVFWAHRRIMAMEYINGSRIDDKAYMQAHKINPDQVATELTRIFSEMIFIHGWVHCDPHPGNILVRTAPPASSARSGYNFEIVLLDHGLYRELSSEFRMNYAYMWRALMAGDETGIRRYSKLLAGTDLYIVFSCILTGRDWRVIQNDLNQALTDDEVNTVFEKVPYLLVEIIDVLATVPRELLLLFKTNDLLRSVDQSIRSAPSPAMTMAIMGRYCTKAIYNETMFYIRQHARILGYTWSLLGQWVRCQWQY</sequence>
<dbReference type="InterPro" id="IPR045307">
    <property type="entry name" value="ADCK1_dom"/>
</dbReference>
<dbReference type="SUPFAM" id="SSF56112">
    <property type="entry name" value="Protein kinase-like (PK-like)"/>
    <property type="match status" value="1"/>
</dbReference>
<dbReference type="EMBL" id="ML002370">
    <property type="protein sequence ID" value="RKP38420.1"/>
    <property type="molecule type" value="Genomic_DNA"/>
</dbReference>
<evidence type="ECO:0000313" key="3">
    <source>
        <dbReference type="EMBL" id="RKP38420.1"/>
    </source>
</evidence>
<protein>
    <submittedName>
        <fullName evidence="3">ABC1 family-domain-containing protein</fullName>
    </submittedName>
</protein>
<dbReference type="GO" id="GO:0005743">
    <property type="term" value="C:mitochondrial inner membrane"/>
    <property type="evidence" value="ECO:0007669"/>
    <property type="project" value="TreeGrafter"/>
</dbReference>
<dbReference type="PANTHER" id="PTHR43173">
    <property type="entry name" value="ABC1 FAMILY PROTEIN"/>
    <property type="match status" value="1"/>
</dbReference>
<evidence type="ECO:0000313" key="4">
    <source>
        <dbReference type="Proteomes" id="UP000268162"/>
    </source>
</evidence>
<reference evidence="4" key="1">
    <citation type="journal article" date="2018" name="Nat. Microbiol.">
        <title>Leveraging single-cell genomics to expand the fungal tree of life.</title>
        <authorList>
            <person name="Ahrendt S.R."/>
            <person name="Quandt C.A."/>
            <person name="Ciobanu D."/>
            <person name="Clum A."/>
            <person name="Salamov A."/>
            <person name="Andreopoulos B."/>
            <person name="Cheng J.F."/>
            <person name="Woyke T."/>
            <person name="Pelin A."/>
            <person name="Henrissat B."/>
            <person name="Reynolds N.K."/>
            <person name="Benny G.L."/>
            <person name="Smith M.E."/>
            <person name="James T.Y."/>
            <person name="Grigoriev I.V."/>
        </authorList>
    </citation>
    <scope>NUCLEOTIDE SEQUENCE [LARGE SCALE GENOMIC DNA]</scope>
    <source>
        <strain evidence="4">RSA 468</strain>
    </source>
</reference>
<dbReference type="AlphaFoldDB" id="A0A4Q0A010"/>
<dbReference type="PANTHER" id="PTHR43173:SF19">
    <property type="entry name" value="AARF DOMAIN-CONTAINING PROTEIN KINASE 1"/>
    <property type="match status" value="1"/>
</dbReference>
<feature type="non-terminal residue" evidence="3">
    <location>
        <position position="1"/>
    </location>
</feature>
<keyword evidence="4" id="KW-1185">Reference proteome</keyword>
<dbReference type="STRING" id="215637.A0A4Q0A010"/>
<comment type="similarity">
    <text evidence="1">Belongs to the protein kinase superfamily. ADCK protein kinase family.</text>
</comment>